<reference evidence="18" key="1">
    <citation type="journal article" date="2014" name="Int. J. Syst. Evol. Microbiol.">
        <title>Complete genome sequence of Corynebacterium casei LMG S-19264T (=DSM 44701T), isolated from a smear-ripened cheese.</title>
        <authorList>
            <consortium name="US DOE Joint Genome Institute (JGI-PGF)"/>
            <person name="Walter F."/>
            <person name="Albersmeier A."/>
            <person name="Kalinowski J."/>
            <person name="Ruckert C."/>
        </authorList>
    </citation>
    <scope>NUCLEOTIDE SEQUENCE</scope>
    <source>
        <strain evidence="18">CGMCC 1.12214</strain>
    </source>
</reference>
<evidence type="ECO:0000256" key="9">
    <source>
        <dbReference type="ARBA" id="ARBA00022722"/>
    </source>
</evidence>
<dbReference type="GO" id="GO:0003723">
    <property type="term" value="F:RNA binding"/>
    <property type="evidence" value="ECO:0007669"/>
    <property type="project" value="UniProtKB-UniRule"/>
</dbReference>
<evidence type="ECO:0000256" key="10">
    <source>
        <dbReference type="ARBA" id="ARBA00022723"/>
    </source>
</evidence>
<feature type="binding site" evidence="14 15">
    <location>
        <position position="36"/>
    </location>
    <ligand>
        <name>a divalent metal cation</name>
        <dbReference type="ChEBI" id="CHEBI:60240"/>
    </ligand>
</feature>
<name>A0A917I5L5_9HYPH</name>
<dbReference type="InterPro" id="IPR012337">
    <property type="entry name" value="RNaseH-like_sf"/>
</dbReference>
<dbReference type="SUPFAM" id="SSF53098">
    <property type="entry name" value="Ribonuclease H-like"/>
    <property type="match status" value="1"/>
</dbReference>
<evidence type="ECO:0000256" key="16">
    <source>
        <dbReference type="RuleBase" id="RU003515"/>
    </source>
</evidence>
<dbReference type="EC" id="3.1.26.4" evidence="6 14"/>
<dbReference type="PROSITE" id="PS51975">
    <property type="entry name" value="RNASE_H_2"/>
    <property type="match status" value="1"/>
</dbReference>
<gene>
    <name evidence="14 18" type="primary">rnhB</name>
    <name evidence="18" type="ORF">GCM10007036_09710</name>
</gene>
<comment type="caution">
    <text evidence="18">The sequence shown here is derived from an EMBL/GenBank/DDBJ whole genome shotgun (WGS) entry which is preliminary data.</text>
</comment>
<keyword evidence="13 14" id="KW-0464">Manganese</keyword>
<evidence type="ECO:0000256" key="7">
    <source>
        <dbReference type="ARBA" id="ARBA00019179"/>
    </source>
</evidence>
<organism evidence="18 19">
    <name type="scientific">Alsobacter metallidurans</name>
    <dbReference type="NCBI Taxonomy" id="340221"/>
    <lineage>
        <taxon>Bacteria</taxon>
        <taxon>Pseudomonadati</taxon>
        <taxon>Pseudomonadota</taxon>
        <taxon>Alphaproteobacteria</taxon>
        <taxon>Hyphomicrobiales</taxon>
        <taxon>Alsobacteraceae</taxon>
        <taxon>Alsobacter</taxon>
    </lineage>
</organism>
<dbReference type="Pfam" id="PF01351">
    <property type="entry name" value="RNase_HII"/>
    <property type="match status" value="1"/>
</dbReference>
<dbReference type="GO" id="GO:0030145">
    <property type="term" value="F:manganese ion binding"/>
    <property type="evidence" value="ECO:0007669"/>
    <property type="project" value="UniProtKB-UniRule"/>
</dbReference>
<keyword evidence="11 14" id="KW-0255">Endonuclease</keyword>
<evidence type="ECO:0000256" key="5">
    <source>
        <dbReference type="ARBA" id="ARBA00007383"/>
    </source>
</evidence>
<evidence type="ECO:0000256" key="8">
    <source>
        <dbReference type="ARBA" id="ARBA00022490"/>
    </source>
</evidence>
<dbReference type="PANTHER" id="PTHR10954">
    <property type="entry name" value="RIBONUCLEASE H2 SUBUNIT A"/>
    <property type="match status" value="1"/>
</dbReference>
<evidence type="ECO:0000256" key="4">
    <source>
        <dbReference type="ARBA" id="ARBA00004496"/>
    </source>
</evidence>
<keyword evidence="9 14" id="KW-0540">Nuclease</keyword>
<dbReference type="RefSeq" id="WP_188516570.1">
    <property type="nucleotide sequence ID" value="NZ_BMES01000001.1"/>
</dbReference>
<dbReference type="InterPro" id="IPR024567">
    <property type="entry name" value="RNase_HII/HIII_dom"/>
</dbReference>
<evidence type="ECO:0000256" key="2">
    <source>
        <dbReference type="ARBA" id="ARBA00001946"/>
    </source>
</evidence>
<dbReference type="GO" id="GO:0005737">
    <property type="term" value="C:cytoplasm"/>
    <property type="evidence" value="ECO:0007669"/>
    <property type="project" value="UniProtKB-SubCell"/>
</dbReference>
<evidence type="ECO:0000313" key="18">
    <source>
        <dbReference type="EMBL" id="GGH12121.1"/>
    </source>
</evidence>
<evidence type="ECO:0000256" key="1">
    <source>
        <dbReference type="ARBA" id="ARBA00000077"/>
    </source>
</evidence>
<comment type="function">
    <text evidence="3 14 16">Endonuclease that specifically degrades the RNA of RNA-DNA hybrids.</text>
</comment>
<dbReference type="GO" id="GO:0043137">
    <property type="term" value="P:DNA replication, removal of RNA primer"/>
    <property type="evidence" value="ECO:0007669"/>
    <property type="project" value="TreeGrafter"/>
</dbReference>
<dbReference type="HAMAP" id="MF_00052_B">
    <property type="entry name" value="RNase_HII_B"/>
    <property type="match status" value="1"/>
</dbReference>
<evidence type="ECO:0000256" key="3">
    <source>
        <dbReference type="ARBA" id="ARBA00004065"/>
    </source>
</evidence>
<keyword evidence="8 14" id="KW-0963">Cytoplasm</keyword>
<dbReference type="GO" id="GO:0032299">
    <property type="term" value="C:ribonuclease H2 complex"/>
    <property type="evidence" value="ECO:0007669"/>
    <property type="project" value="TreeGrafter"/>
</dbReference>
<comment type="catalytic activity">
    <reaction evidence="1 14 15 16">
        <text>Endonucleolytic cleavage to 5'-phosphomonoester.</text>
        <dbReference type="EC" id="3.1.26.4"/>
    </reaction>
</comment>
<keyword evidence="12 14" id="KW-0378">Hydrolase</keyword>
<dbReference type="GO" id="GO:0006298">
    <property type="term" value="P:mismatch repair"/>
    <property type="evidence" value="ECO:0007669"/>
    <property type="project" value="TreeGrafter"/>
</dbReference>
<feature type="binding site" evidence="14 15">
    <location>
        <position position="35"/>
    </location>
    <ligand>
        <name>a divalent metal cation</name>
        <dbReference type="ChEBI" id="CHEBI:60240"/>
    </ligand>
</feature>
<evidence type="ECO:0000313" key="19">
    <source>
        <dbReference type="Proteomes" id="UP000603912"/>
    </source>
</evidence>
<evidence type="ECO:0000256" key="14">
    <source>
        <dbReference type="HAMAP-Rule" id="MF_00052"/>
    </source>
</evidence>
<comment type="cofactor">
    <cofactor evidence="2">
        <name>Mg(2+)</name>
        <dbReference type="ChEBI" id="CHEBI:18420"/>
    </cofactor>
</comment>
<dbReference type="PANTHER" id="PTHR10954:SF18">
    <property type="entry name" value="RIBONUCLEASE HII"/>
    <property type="match status" value="1"/>
</dbReference>
<dbReference type="InterPro" id="IPR001352">
    <property type="entry name" value="RNase_HII/HIII"/>
</dbReference>
<comment type="subcellular location">
    <subcellularLocation>
        <location evidence="4 14">Cytoplasm</location>
    </subcellularLocation>
</comment>
<evidence type="ECO:0000259" key="17">
    <source>
        <dbReference type="PROSITE" id="PS51975"/>
    </source>
</evidence>
<comment type="similarity">
    <text evidence="5 14 16">Belongs to the RNase HII family.</text>
</comment>
<keyword evidence="10 14" id="KW-0479">Metal-binding</keyword>
<dbReference type="InterPro" id="IPR022898">
    <property type="entry name" value="RNase_HII"/>
</dbReference>
<evidence type="ECO:0000256" key="6">
    <source>
        <dbReference type="ARBA" id="ARBA00012180"/>
    </source>
</evidence>
<comment type="cofactor">
    <cofactor evidence="14 15">
        <name>Mn(2+)</name>
        <dbReference type="ChEBI" id="CHEBI:29035"/>
    </cofactor>
    <cofactor evidence="14 15">
        <name>Mg(2+)</name>
        <dbReference type="ChEBI" id="CHEBI:18420"/>
    </cofactor>
    <text evidence="14 15">Manganese or magnesium. Binds 1 divalent metal ion per monomer in the absence of substrate. May bind a second metal ion after substrate binding.</text>
</comment>
<accession>A0A917I5L5</accession>
<evidence type="ECO:0000256" key="13">
    <source>
        <dbReference type="ARBA" id="ARBA00023211"/>
    </source>
</evidence>
<dbReference type="AlphaFoldDB" id="A0A917I5L5"/>
<feature type="binding site" evidence="14 15">
    <location>
        <position position="126"/>
    </location>
    <ligand>
        <name>a divalent metal cation</name>
        <dbReference type="ChEBI" id="CHEBI:60240"/>
    </ligand>
</feature>
<sequence length="216" mass="22750">MSRIAAAPPAPQTTPDFKRERALMRDGYAIVAGVDEAGRGPLAGPVVASAVVLNPRRIPKGLADSKLLAAARREELFEEILATADVAVCSMSAAAIDATDIRKATLEAMRRSLSGLAARPDYILVDGRDLPRWEGPGQAVIKGDMLVCSIAAASIVAKVTRDRLMSRLGAAYPDYGFEKHAGYGTPAHRAALAAVGPCPFHRFTFSPLGGAAVNEE</sequence>
<reference evidence="18" key="2">
    <citation type="submission" date="2020-09" db="EMBL/GenBank/DDBJ databases">
        <authorList>
            <person name="Sun Q."/>
            <person name="Zhou Y."/>
        </authorList>
    </citation>
    <scope>NUCLEOTIDE SEQUENCE</scope>
    <source>
        <strain evidence="18">CGMCC 1.12214</strain>
    </source>
</reference>
<feature type="domain" description="RNase H type-2" evidence="17">
    <location>
        <begin position="29"/>
        <end position="216"/>
    </location>
</feature>
<protein>
    <recommendedName>
        <fullName evidence="7 14">Ribonuclease HII</fullName>
        <shortName evidence="14">RNase HII</shortName>
        <ecNumber evidence="6 14">3.1.26.4</ecNumber>
    </recommendedName>
</protein>
<dbReference type="EMBL" id="BMES01000001">
    <property type="protein sequence ID" value="GGH12121.1"/>
    <property type="molecule type" value="Genomic_DNA"/>
</dbReference>
<dbReference type="Gene3D" id="3.30.420.10">
    <property type="entry name" value="Ribonuclease H-like superfamily/Ribonuclease H"/>
    <property type="match status" value="1"/>
</dbReference>
<evidence type="ECO:0000256" key="15">
    <source>
        <dbReference type="PROSITE-ProRule" id="PRU01319"/>
    </source>
</evidence>
<dbReference type="Proteomes" id="UP000603912">
    <property type="component" value="Unassembled WGS sequence"/>
</dbReference>
<evidence type="ECO:0000256" key="11">
    <source>
        <dbReference type="ARBA" id="ARBA00022759"/>
    </source>
</evidence>
<dbReference type="CDD" id="cd07182">
    <property type="entry name" value="RNase_HII_bacteria_HII_like"/>
    <property type="match status" value="1"/>
</dbReference>
<proteinExistence type="inferred from homology"/>
<dbReference type="NCBIfam" id="NF000595">
    <property type="entry name" value="PRK00015.1-3"/>
    <property type="match status" value="1"/>
</dbReference>
<dbReference type="InterPro" id="IPR036397">
    <property type="entry name" value="RNaseH_sf"/>
</dbReference>
<evidence type="ECO:0000256" key="12">
    <source>
        <dbReference type="ARBA" id="ARBA00022801"/>
    </source>
</evidence>
<keyword evidence="19" id="KW-1185">Reference proteome</keyword>
<dbReference type="GO" id="GO:0004523">
    <property type="term" value="F:RNA-DNA hybrid ribonuclease activity"/>
    <property type="evidence" value="ECO:0007669"/>
    <property type="project" value="UniProtKB-UniRule"/>
</dbReference>